<dbReference type="Gene3D" id="1.10.510.10">
    <property type="entry name" value="Transferase(Phosphotransferase) domain 1"/>
    <property type="match status" value="1"/>
</dbReference>
<dbReference type="GO" id="GO:0005737">
    <property type="term" value="C:cytoplasm"/>
    <property type="evidence" value="ECO:0007669"/>
    <property type="project" value="TreeGrafter"/>
</dbReference>
<dbReference type="GO" id="GO:0005524">
    <property type="term" value="F:ATP binding"/>
    <property type="evidence" value="ECO:0007669"/>
    <property type="project" value="UniProtKB-KW"/>
</dbReference>
<dbReference type="Pfam" id="PF00069">
    <property type="entry name" value="Pkinase"/>
    <property type="match status" value="1"/>
</dbReference>
<evidence type="ECO:0000313" key="8">
    <source>
        <dbReference type="Proteomes" id="UP000740926"/>
    </source>
</evidence>
<dbReference type="PROSITE" id="PS51501">
    <property type="entry name" value="ZF_DNL"/>
    <property type="match status" value="1"/>
</dbReference>
<dbReference type="AlphaFoldDB" id="A0A9P6ZAQ2"/>
<sequence>MMSSLTASQAYYETSRENHPYLSASNGHYFVDNSIIPRSLSPDCLSSHDEQCTFDSNFSSTKSDPIPVKTKSSKKRLSHVFNNGFFGSLKMTPSTSSSLESPDVIVDRRTSGTASSVHSLSSISSTTSKFSRSFSRLFLSTSPLRKHQQDMTCGSLGVVPLLTEKYGDYVTPQNRSKKGMGSTSKKNIASGATAVIRLVRQQKEGRILAVKEFKKRDKNEEDEKQYEKRMLNEYFISKTASNHPHIVETLDLVKDEKARWCVVMEYCSGGDVFNLLHEKSNITSDEAACLFKQLLLGLQRLHHLGIAHRDIKPENLVLTSTGTLKIADFGVADIAQDYCKKWCGSEPFWSPEMWEIMNNEHPYDGKALDVWSAAVTYFCLRFKQLPFSAAFYTGRPKGTPPAQAVPGSPAAVAARAEDGGDVDYHHYTVQRQSLKPEECDLFTKFNELERECLAGMLDPNPKTRWTIDQAIDCAWMSQIEICKDVMFRLTARLATSKISFSKRSLLTVPHRLISPSALSSSKNFIQPIILHKCHFHLPSPRYEQESSLNPEQESKRQMLIGFTCKVCEERSHHVMSRLAYTKGVVLIQCPSCKNRHLIADNLGWFKDSKTTVEDLVKEKGEAIRKVVVDEQGVERMGDLLEWLPEIAEEEKIKKEEAKKRSEELKAKGESTQE</sequence>
<accession>A0A9P6ZAQ2</accession>
<dbReference type="EMBL" id="JAANIU010000202">
    <property type="protein sequence ID" value="KAG1574154.1"/>
    <property type="molecule type" value="Genomic_DNA"/>
</dbReference>
<gene>
    <name evidence="7" type="ORF">G6F50_002206</name>
</gene>
<keyword evidence="3" id="KW-0863">Zinc-finger</keyword>
<evidence type="ECO:0000313" key="7">
    <source>
        <dbReference type="EMBL" id="KAG1574154.1"/>
    </source>
</evidence>
<proteinExistence type="predicted"/>
<feature type="domain" description="DNL-type" evidence="6">
    <location>
        <begin position="553"/>
        <end position="648"/>
    </location>
</feature>
<keyword evidence="8" id="KW-1185">Reference proteome</keyword>
<dbReference type="InterPro" id="IPR008271">
    <property type="entry name" value="Ser/Thr_kinase_AS"/>
</dbReference>
<dbReference type="InterPro" id="IPR007853">
    <property type="entry name" value="Znf_DNL-typ"/>
</dbReference>
<evidence type="ECO:0000259" key="6">
    <source>
        <dbReference type="PROSITE" id="PS51501"/>
    </source>
</evidence>
<organism evidence="7 8">
    <name type="scientific">Rhizopus delemar</name>
    <dbReference type="NCBI Taxonomy" id="936053"/>
    <lineage>
        <taxon>Eukaryota</taxon>
        <taxon>Fungi</taxon>
        <taxon>Fungi incertae sedis</taxon>
        <taxon>Mucoromycota</taxon>
        <taxon>Mucoromycotina</taxon>
        <taxon>Mucoromycetes</taxon>
        <taxon>Mucorales</taxon>
        <taxon>Mucorineae</taxon>
        <taxon>Rhizopodaceae</taxon>
        <taxon>Rhizopus</taxon>
    </lineage>
</organism>
<evidence type="ECO:0000256" key="4">
    <source>
        <dbReference type="SAM" id="MobiDB-lite"/>
    </source>
</evidence>
<keyword evidence="1" id="KW-0547">Nucleotide-binding</keyword>
<dbReference type="GO" id="GO:0008270">
    <property type="term" value="F:zinc ion binding"/>
    <property type="evidence" value="ECO:0007669"/>
    <property type="project" value="UniProtKB-KW"/>
</dbReference>
<dbReference type="GO" id="GO:0004674">
    <property type="term" value="F:protein serine/threonine kinase activity"/>
    <property type="evidence" value="ECO:0007669"/>
    <property type="project" value="TreeGrafter"/>
</dbReference>
<evidence type="ECO:0000256" key="2">
    <source>
        <dbReference type="ARBA" id="ARBA00022840"/>
    </source>
</evidence>
<evidence type="ECO:0000259" key="5">
    <source>
        <dbReference type="PROSITE" id="PS50011"/>
    </source>
</evidence>
<dbReference type="GO" id="GO:0000226">
    <property type="term" value="P:microtubule cytoskeleton organization"/>
    <property type="evidence" value="ECO:0007669"/>
    <property type="project" value="TreeGrafter"/>
</dbReference>
<keyword evidence="3" id="KW-0479">Metal-binding</keyword>
<dbReference type="PROSITE" id="PS50011">
    <property type="entry name" value="PROTEIN_KINASE_DOM"/>
    <property type="match status" value="1"/>
</dbReference>
<dbReference type="InterPro" id="IPR011009">
    <property type="entry name" value="Kinase-like_dom_sf"/>
</dbReference>
<dbReference type="InterPro" id="IPR000719">
    <property type="entry name" value="Prot_kinase_dom"/>
</dbReference>
<dbReference type="PANTHER" id="PTHR24346:SF76">
    <property type="entry name" value="NON-SPECIFIC SERINE_THREONINE PROTEIN KINASE"/>
    <property type="match status" value="1"/>
</dbReference>
<reference evidence="7 8" key="1">
    <citation type="journal article" date="2020" name="Microb. Genom.">
        <title>Genetic diversity of clinical and environmental Mucorales isolates obtained from an investigation of mucormycosis cases among solid organ transplant recipients.</title>
        <authorList>
            <person name="Nguyen M.H."/>
            <person name="Kaul D."/>
            <person name="Muto C."/>
            <person name="Cheng S.J."/>
            <person name="Richter R.A."/>
            <person name="Bruno V.M."/>
            <person name="Liu G."/>
            <person name="Beyhan S."/>
            <person name="Sundermann A.J."/>
            <person name="Mounaud S."/>
            <person name="Pasculle A.W."/>
            <person name="Nierman W.C."/>
            <person name="Driscoll E."/>
            <person name="Cumbie R."/>
            <person name="Clancy C.J."/>
            <person name="Dupont C.L."/>
        </authorList>
    </citation>
    <scope>NUCLEOTIDE SEQUENCE [LARGE SCALE GENOMIC DNA]</scope>
    <source>
        <strain evidence="7 8">GL24</strain>
    </source>
</reference>
<dbReference type="Pfam" id="PF05180">
    <property type="entry name" value="zf-DNL"/>
    <property type="match status" value="1"/>
</dbReference>
<feature type="region of interest" description="Disordered" evidence="4">
    <location>
        <begin position="654"/>
        <end position="673"/>
    </location>
</feature>
<keyword evidence="2" id="KW-0067">ATP-binding</keyword>
<evidence type="ECO:0000256" key="1">
    <source>
        <dbReference type="ARBA" id="ARBA00022741"/>
    </source>
</evidence>
<evidence type="ECO:0008006" key="9">
    <source>
        <dbReference type="Google" id="ProtNLM"/>
    </source>
</evidence>
<dbReference type="SUPFAM" id="SSF56112">
    <property type="entry name" value="Protein kinase-like (PK-like)"/>
    <property type="match status" value="1"/>
</dbReference>
<dbReference type="SMART" id="SM00220">
    <property type="entry name" value="S_TKc"/>
    <property type="match status" value="1"/>
</dbReference>
<evidence type="ECO:0000256" key="3">
    <source>
        <dbReference type="PROSITE-ProRule" id="PRU00834"/>
    </source>
</evidence>
<name>A0A9P6ZAQ2_9FUNG</name>
<protein>
    <recommendedName>
        <fullName evidence="9">Protein kinase domain-containing protein</fullName>
    </recommendedName>
</protein>
<comment type="caution">
    <text evidence="7">The sequence shown here is derived from an EMBL/GenBank/DDBJ whole genome shotgun (WGS) entry which is preliminary data.</text>
</comment>
<dbReference type="Proteomes" id="UP000740926">
    <property type="component" value="Unassembled WGS sequence"/>
</dbReference>
<feature type="domain" description="Protein kinase" evidence="5">
    <location>
        <begin position="182"/>
        <end position="476"/>
    </location>
</feature>
<dbReference type="PANTHER" id="PTHR24346">
    <property type="entry name" value="MAP/MICROTUBULE AFFINITY-REGULATING KINASE"/>
    <property type="match status" value="1"/>
</dbReference>
<keyword evidence="3" id="KW-0862">Zinc</keyword>
<dbReference type="GO" id="GO:0035556">
    <property type="term" value="P:intracellular signal transduction"/>
    <property type="evidence" value="ECO:0007669"/>
    <property type="project" value="TreeGrafter"/>
</dbReference>
<dbReference type="PROSITE" id="PS00108">
    <property type="entry name" value="PROTEIN_KINASE_ST"/>
    <property type="match status" value="1"/>
</dbReference>